<comment type="caution">
    <text evidence="3">The sequence shown here is derived from an EMBL/GenBank/DDBJ whole genome shotgun (WGS) entry which is preliminary data.</text>
</comment>
<organism evidence="3 4">
    <name type="scientific">Paenibacillus filicis</name>
    <dbReference type="NCBI Taxonomy" id="669464"/>
    <lineage>
        <taxon>Bacteria</taxon>
        <taxon>Bacillati</taxon>
        <taxon>Bacillota</taxon>
        <taxon>Bacilli</taxon>
        <taxon>Bacillales</taxon>
        <taxon>Paenibacillaceae</taxon>
        <taxon>Paenibacillus</taxon>
    </lineage>
</organism>
<name>A0ABU9DHX2_9BACL</name>
<keyword evidence="1" id="KW-0472">Membrane</keyword>
<reference evidence="3 4" key="1">
    <citation type="submission" date="2024-04" db="EMBL/GenBank/DDBJ databases">
        <title>draft genome sequnece of Paenibacillus filicis.</title>
        <authorList>
            <person name="Kim D.-U."/>
        </authorList>
    </citation>
    <scope>NUCLEOTIDE SEQUENCE [LARGE SCALE GENOMIC DNA]</scope>
    <source>
        <strain evidence="3 4">KACC14197</strain>
    </source>
</reference>
<evidence type="ECO:0000256" key="1">
    <source>
        <dbReference type="SAM" id="Phobius"/>
    </source>
</evidence>
<dbReference type="RefSeq" id="WP_341415547.1">
    <property type="nucleotide sequence ID" value="NZ_JBBPCC010000006.1"/>
</dbReference>
<dbReference type="InterPro" id="IPR025508">
    <property type="entry name" value="DUF4395"/>
</dbReference>
<evidence type="ECO:0000313" key="4">
    <source>
        <dbReference type="Proteomes" id="UP001469365"/>
    </source>
</evidence>
<proteinExistence type="predicted"/>
<keyword evidence="1" id="KW-1133">Transmembrane helix</keyword>
<sequence>MKEIPIPLVRANQAGIVLFVVAAVLLKAPVLIAALWAVQVLGLWRGIRANVFVQLAAPFLKNRIVGAQTEARELLRFNNSIAVSLLTLSLIGFWLDRDGLTGYVLAGLVALAALIAILGFCVGCFLYYQWKRLTR</sequence>
<dbReference type="EMBL" id="JBBPCC010000006">
    <property type="protein sequence ID" value="MEK8128467.1"/>
    <property type="molecule type" value="Genomic_DNA"/>
</dbReference>
<dbReference type="PIRSF" id="PIRSF030042">
    <property type="entry name" value="UCP030042"/>
    <property type="match status" value="1"/>
</dbReference>
<gene>
    <name evidence="3" type="ORF">WMW72_11175</name>
</gene>
<feature type="domain" description="DUF4395" evidence="2">
    <location>
        <begin position="6"/>
        <end position="132"/>
    </location>
</feature>
<dbReference type="Pfam" id="PF14340">
    <property type="entry name" value="DUF4395"/>
    <property type="match status" value="1"/>
</dbReference>
<dbReference type="InterPro" id="IPR016942">
    <property type="entry name" value="UCP030042"/>
</dbReference>
<evidence type="ECO:0000313" key="3">
    <source>
        <dbReference type="EMBL" id="MEK8128467.1"/>
    </source>
</evidence>
<feature type="transmembrane region" description="Helical" evidence="1">
    <location>
        <begin position="101"/>
        <end position="128"/>
    </location>
</feature>
<feature type="transmembrane region" description="Helical" evidence="1">
    <location>
        <begin position="16"/>
        <end position="38"/>
    </location>
</feature>
<accession>A0ABU9DHX2</accession>
<feature type="transmembrane region" description="Helical" evidence="1">
    <location>
        <begin position="77"/>
        <end position="95"/>
    </location>
</feature>
<evidence type="ECO:0000259" key="2">
    <source>
        <dbReference type="Pfam" id="PF14340"/>
    </source>
</evidence>
<keyword evidence="4" id="KW-1185">Reference proteome</keyword>
<protein>
    <submittedName>
        <fullName evidence="3">DUF4395 domain-containing protein</fullName>
    </submittedName>
</protein>
<dbReference type="Proteomes" id="UP001469365">
    <property type="component" value="Unassembled WGS sequence"/>
</dbReference>
<keyword evidence="1" id="KW-0812">Transmembrane</keyword>